<sequence>MCVCTGSTLVAARPLPAFKCIIASCKRGDHIGVVLRNQEEETTLAQSTIEIRKAADELFQLSEMDVKACTKQRKRRTKEKRKEHTLLTIFIDTLKYLLPIPNPVVPG</sequence>
<protein>
    <submittedName>
        <fullName evidence="1">Uncharacterized protein</fullName>
    </submittedName>
</protein>
<accession>A0A4C1ZLV9</accession>
<evidence type="ECO:0000313" key="2">
    <source>
        <dbReference type="Proteomes" id="UP000299102"/>
    </source>
</evidence>
<proteinExistence type="predicted"/>
<organism evidence="1 2">
    <name type="scientific">Eumeta variegata</name>
    <name type="common">Bagworm moth</name>
    <name type="synonym">Eumeta japonica</name>
    <dbReference type="NCBI Taxonomy" id="151549"/>
    <lineage>
        <taxon>Eukaryota</taxon>
        <taxon>Metazoa</taxon>
        <taxon>Ecdysozoa</taxon>
        <taxon>Arthropoda</taxon>
        <taxon>Hexapoda</taxon>
        <taxon>Insecta</taxon>
        <taxon>Pterygota</taxon>
        <taxon>Neoptera</taxon>
        <taxon>Endopterygota</taxon>
        <taxon>Lepidoptera</taxon>
        <taxon>Glossata</taxon>
        <taxon>Ditrysia</taxon>
        <taxon>Tineoidea</taxon>
        <taxon>Psychidae</taxon>
        <taxon>Oiketicinae</taxon>
        <taxon>Eumeta</taxon>
    </lineage>
</organism>
<evidence type="ECO:0000313" key="1">
    <source>
        <dbReference type="EMBL" id="GBP88738.1"/>
    </source>
</evidence>
<comment type="caution">
    <text evidence="1">The sequence shown here is derived from an EMBL/GenBank/DDBJ whole genome shotgun (WGS) entry which is preliminary data.</text>
</comment>
<keyword evidence="2" id="KW-1185">Reference proteome</keyword>
<gene>
    <name evidence="1" type="ORF">EVAR_57908_1</name>
</gene>
<dbReference type="EMBL" id="BGZK01001954">
    <property type="protein sequence ID" value="GBP88738.1"/>
    <property type="molecule type" value="Genomic_DNA"/>
</dbReference>
<dbReference type="AlphaFoldDB" id="A0A4C1ZLV9"/>
<dbReference type="Proteomes" id="UP000299102">
    <property type="component" value="Unassembled WGS sequence"/>
</dbReference>
<reference evidence="1 2" key="1">
    <citation type="journal article" date="2019" name="Commun. Biol.">
        <title>The bagworm genome reveals a unique fibroin gene that provides high tensile strength.</title>
        <authorList>
            <person name="Kono N."/>
            <person name="Nakamura H."/>
            <person name="Ohtoshi R."/>
            <person name="Tomita M."/>
            <person name="Numata K."/>
            <person name="Arakawa K."/>
        </authorList>
    </citation>
    <scope>NUCLEOTIDE SEQUENCE [LARGE SCALE GENOMIC DNA]</scope>
</reference>
<name>A0A4C1ZLV9_EUMVA</name>